<dbReference type="RefSeq" id="WP_188407214.1">
    <property type="nucleotide sequence ID" value="NZ_BMGL01000019.1"/>
</dbReference>
<keyword evidence="1" id="KW-1133">Transmembrane helix</keyword>
<organism evidence="2 3">
    <name type="scientific">Psychroflexus salis</name>
    <dbReference type="NCBI Taxonomy" id="1526574"/>
    <lineage>
        <taxon>Bacteria</taxon>
        <taxon>Pseudomonadati</taxon>
        <taxon>Bacteroidota</taxon>
        <taxon>Flavobacteriia</taxon>
        <taxon>Flavobacteriales</taxon>
        <taxon>Flavobacteriaceae</taxon>
        <taxon>Psychroflexus</taxon>
    </lineage>
</organism>
<keyword evidence="1" id="KW-0472">Membrane</keyword>
<keyword evidence="1" id="KW-0812">Transmembrane</keyword>
<feature type="transmembrane region" description="Helical" evidence="1">
    <location>
        <begin position="77"/>
        <end position="100"/>
    </location>
</feature>
<evidence type="ECO:0000313" key="2">
    <source>
        <dbReference type="EMBL" id="GGE23101.1"/>
    </source>
</evidence>
<feature type="transmembrane region" description="Helical" evidence="1">
    <location>
        <begin position="12"/>
        <end position="31"/>
    </location>
</feature>
<feature type="transmembrane region" description="Helical" evidence="1">
    <location>
        <begin position="43"/>
        <end position="65"/>
    </location>
</feature>
<keyword evidence="3" id="KW-1185">Reference proteome</keyword>
<evidence type="ECO:0000313" key="3">
    <source>
        <dbReference type="Proteomes" id="UP000599688"/>
    </source>
</evidence>
<accession>A0A917A2T6</accession>
<name>A0A917A2T6_9FLAO</name>
<evidence type="ECO:0000256" key="1">
    <source>
        <dbReference type="SAM" id="Phobius"/>
    </source>
</evidence>
<dbReference type="Proteomes" id="UP000599688">
    <property type="component" value="Unassembled WGS sequence"/>
</dbReference>
<reference evidence="2 3" key="1">
    <citation type="journal article" date="2014" name="Int. J. Syst. Evol. Microbiol.">
        <title>Complete genome sequence of Corynebacterium casei LMG S-19264T (=DSM 44701T), isolated from a smear-ripened cheese.</title>
        <authorList>
            <consortium name="US DOE Joint Genome Institute (JGI-PGF)"/>
            <person name="Walter F."/>
            <person name="Albersmeier A."/>
            <person name="Kalinowski J."/>
            <person name="Ruckert C."/>
        </authorList>
    </citation>
    <scope>NUCLEOTIDE SEQUENCE [LARGE SCALE GENOMIC DNA]</scope>
    <source>
        <strain evidence="2 3">CGMCC 1.12925</strain>
    </source>
</reference>
<comment type="caution">
    <text evidence="2">The sequence shown here is derived from an EMBL/GenBank/DDBJ whole genome shotgun (WGS) entry which is preliminary data.</text>
</comment>
<protein>
    <submittedName>
        <fullName evidence="2">Uncharacterized protein</fullName>
    </submittedName>
</protein>
<gene>
    <name evidence="2" type="ORF">GCM10010831_25010</name>
</gene>
<proteinExistence type="predicted"/>
<dbReference type="EMBL" id="BMGL01000019">
    <property type="protein sequence ID" value="GGE23101.1"/>
    <property type="molecule type" value="Genomic_DNA"/>
</dbReference>
<sequence>MIDIDKIPRHLKTLLINSVLLPFWYISIYIFHPKFYKTDDFLIIASVCIGLTIVSSLLTSIILTLSEKEAHILEENIVVPSVAIQVILLSLIIFLGYLFKVFFDKIFYFYGFLLTYFGIIILIIIIDLINGRNNPEKK</sequence>
<dbReference type="AlphaFoldDB" id="A0A917A2T6"/>
<feature type="transmembrane region" description="Helical" evidence="1">
    <location>
        <begin position="106"/>
        <end position="129"/>
    </location>
</feature>